<evidence type="ECO:0000256" key="6">
    <source>
        <dbReference type="SAM" id="MobiDB-lite"/>
    </source>
</evidence>
<dbReference type="PANTHER" id="PTHR45926">
    <property type="entry name" value="OSJNBA0053K19.4 PROTEIN"/>
    <property type="match status" value="1"/>
</dbReference>
<dbReference type="Gene3D" id="1.20.1270.220">
    <property type="match status" value="1"/>
</dbReference>
<feature type="coiled-coil region" evidence="5">
    <location>
        <begin position="168"/>
        <end position="195"/>
    </location>
</feature>
<dbReference type="Gene3D" id="1.20.920.10">
    <property type="entry name" value="Bromodomain-like"/>
    <property type="match status" value="1"/>
</dbReference>
<evidence type="ECO:0000256" key="2">
    <source>
        <dbReference type="ARBA" id="ARBA00023117"/>
    </source>
</evidence>
<name>A0A9R0V0G8_TRITD</name>
<evidence type="ECO:0008006" key="11">
    <source>
        <dbReference type="Google" id="ProtNLM"/>
    </source>
</evidence>
<evidence type="ECO:0000259" key="7">
    <source>
        <dbReference type="PROSITE" id="PS50014"/>
    </source>
</evidence>
<dbReference type="InterPro" id="IPR001487">
    <property type="entry name" value="Bromodomain"/>
</dbReference>
<reference evidence="9 10" key="1">
    <citation type="submission" date="2017-09" db="EMBL/GenBank/DDBJ databases">
        <authorList>
            <consortium name="International Durum Wheat Genome Sequencing Consortium (IDWGSC)"/>
            <person name="Milanesi L."/>
        </authorList>
    </citation>
    <scope>NUCLEOTIDE SEQUENCE [LARGE SCALE GENOMIC DNA]</scope>
    <source>
        <strain evidence="10">cv. Svevo</strain>
    </source>
</reference>
<evidence type="ECO:0000256" key="1">
    <source>
        <dbReference type="ARBA" id="ARBA00023015"/>
    </source>
</evidence>
<gene>
    <name evidence="9" type="ORF">TRITD_1Av1G206070</name>
</gene>
<feature type="domain" description="Bromo" evidence="7">
    <location>
        <begin position="105"/>
        <end position="180"/>
    </location>
</feature>
<evidence type="ECO:0000256" key="3">
    <source>
        <dbReference type="ARBA" id="ARBA00023163"/>
    </source>
</evidence>
<evidence type="ECO:0000313" key="10">
    <source>
        <dbReference type="Proteomes" id="UP000324705"/>
    </source>
</evidence>
<keyword evidence="2 4" id="KW-0103">Bromodomain</keyword>
<dbReference type="AlphaFoldDB" id="A0A9R0V0G8"/>
<evidence type="ECO:0000313" key="9">
    <source>
        <dbReference type="EMBL" id="VAH10102.1"/>
    </source>
</evidence>
<dbReference type="SUPFAM" id="SSF47370">
    <property type="entry name" value="Bromodomain"/>
    <property type="match status" value="1"/>
</dbReference>
<accession>A0A9R0V0G8</accession>
<dbReference type="EMBL" id="LT934111">
    <property type="protein sequence ID" value="VAH10102.1"/>
    <property type="molecule type" value="Genomic_DNA"/>
</dbReference>
<dbReference type="InterPro" id="IPR036427">
    <property type="entry name" value="Bromodomain-like_sf"/>
</dbReference>
<proteinExistence type="predicted"/>
<feature type="domain" description="NET" evidence="8">
    <location>
        <begin position="186"/>
        <end position="267"/>
    </location>
</feature>
<dbReference type="PROSITE" id="PS51525">
    <property type="entry name" value="NET"/>
    <property type="match status" value="1"/>
</dbReference>
<organism evidence="9 10">
    <name type="scientific">Triticum turgidum subsp. durum</name>
    <name type="common">Durum wheat</name>
    <name type="synonym">Triticum durum</name>
    <dbReference type="NCBI Taxonomy" id="4567"/>
    <lineage>
        <taxon>Eukaryota</taxon>
        <taxon>Viridiplantae</taxon>
        <taxon>Streptophyta</taxon>
        <taxon>Embryophyta</taxon>
        <taxon>Tracheophyta</taxon>
        <taxon>Spermatophyta</taxon>
        <taxon>Magnoliopsida</taxon>
        <taxon>Liliopsida</taxon>
        <taxon>Poales</taxon>
        <taxon>Poaceae</taxon>
        <taxon>BOP clade</taxon>
        <taxon>Pooideae</taxon>
        <taxon>Triticodae</taxon>
        <taxon>Triticeae</taxon>
        <taxon>Triticinae</taxon>
        <taxon>Triticum</taxon>
    </lineage>
</organism>
<keyword evidence="3" id="KW-0804">Transcription</keyword>
<dbReference type="Gramene" id="TRITD1Av1G206070.2">
    <property type="protein sequence ID" value="TRITD1Av1G206070.2"/>
    <property type="gene ID" value="TRITD1Av1G206070"/>
</dbReference>
<dbReference type="PRINTS" id="PR00503">
    <property type="entry name" value="BROMODOMAIN"/>
</dbReference>
<dbReference type="Pfam" id="PF00439">
    <property type="entry name" value="Bromodomain"/>
    <property type="match status" value="1"/>
</dbReference>
<evidence type="ECO:0000256" key="4">
    <source>
        <dbReference type="PROSITE-ProRule" id="PRU00035"/>
    </source>
</evidence>
<dbReference type="Pfam" id="PF17035">
    <property type="entry name" value="BET"/>
    <property type="match status" value="1"/>
</dbReference>
<sequence>MSVVRGAAVEGAWSLPVPMEPTAAADGPQVSEVDSFRRQVDDLLSKTDVLEKRVNEVVGFYNNKKHSSGGRKAGGRYAANGARDSHGNGMPDLMRQFAGIIRQITSHEWAQPFLQPVDVVGLQLDDYHQIITKPMDFSTIRNKMEGKESTTYNSVREIYSDVRLVFTNAMKYNALNEINKQLEELQKMVVQRCRKMTTDEKRKLGAGLCQLSPEDLNKALELVAQDNPSFQTTAEEVDLDMDAQSETTLWRLKFFVREALEQQANENTKRKNDMYNALAKADSKRIKR</sequence>
<dbReference type="SMART" id="SM00297">
    <property type="entry name" value="BROMO"/>
    <property type="match status" value="1"/>
</dbReference>
<keyword evidence="5" id="KW-0175">Coiled coil</keyword>
<keyword evidence="10" id="KW-1185">Reference proteome</keyword>
<keyword evidence="1" id="KW-0805">Transcription regulation</keyword>
<dbReference type="Proteomes" id="UP000324705">
    <property type="component" value="Chromosome 1A"/>
</dbReference>
<dbReference type="InterPro" id="IPR027353">
    <property type="entry name" value="NET_dom"/>
</dbReference>
<feature type="region of interest" description="Disordered" evidence="6">
    <location>
        <begin position="265"/>
        <end position="288"/>
    </location>
</feature>
<dbReference type="InterPro" id="IPR038336">
    <property type="entry name" value="NET_sf"/>
</dbReference>
<dbReference type="PROSITE" id="PS50014">
    <property type="entry name" value="BROMODOMAIN_2"/>
    <property type="match status" value="1"/>
</dbReference>
<protein>
    <recommendedName>
        <fullName evidence="11">Transcription factor GTE1</fullName>
    </recommendedName>
</protein>
<evidence type="ECO:0000256" key="5">
    <source>
        <dbReference type="SAM" id="Coils"/>
    </source>
</evidence>
<evidence type="ECO:0000259" key="8">
    <source>
        <dbReference type="PROSITE" id="PS51525"/>
    </source>
</evidence>